<keyword evidence="1" id="KW-0472">Membrane</keyword>
<dbReference type="PANTHER" id="PTHR48090:SF7">
    <property type="entry name" value="RFBJ PROTEIN"/>
    <property type="match status" value="1"/>
</dbReference>
<dbReference type="InterPro" id="IPR050256">
    <property type="entry name" value="Glycosyltransferase_2"/>
</dbReference>
<evidence type="ECO:0000313" key="4">
    <source>
        <dbReference type="Proteomes" id="UP000824927"/>
    </source>
</evidence>
<dbReference type="EMBL" id="JAHVKP010000001">
    <property type="protein sequence ID" value="MBY6217873.1"/>
    <property type="molecule type" value="Genomic_DNA"/>
</dbReference>
<dbReference type="EC" id="2.4.-.-" evidence="3"/>
<evidence type="ECO:0000259" key="2">
    <source>
        <dbReference type="Pfam" id="PF00535"/>
    </source>
</evidence>
<feature type="transmembrane region" description="Helical" evidence="1">
    <location>
        <begin position="270"/>
        <end position="290"/>
    </location>
</feature>
<dbReference type="AlphaFoldDB" id="A0A9Q3S0I1"/>
<dbReference type="Proteomes" id="UP000824927">
    <property type="component" value="Unassembled WGS sequence"/>
</dbReference>
<comment type="caution">
    <text evidence="3">The sequence shown here is derived from an EMBL/GenBank/DDBJ whole genome shotgun (WGS) entry which is preliminary data.</text>
</comment>
<name>A0A9Q3S0I1_9SPHN</name>
<organism evidence="3 4">
    <name type="scientific">Qipengyuania aquimaris</name>
    <dbReference type="NCBI Taxonomy" id="255984"/>
    <lineage>
        <taxon>Bacteria</taxon>
        <taxon>Pseudomonadati</taxon>
        <taxon>Pseudomonadota</taxon>
        <taxon>Alphaproteobacteria</taxon>
        <taxon>Sphingomonadales</taxon>
        <taxon>Erythrobacteraceae</taxon>
        <taxon>Qipengyuania</taxon>
    </lineage>
</organism>
<evidence type="ECO:0000313" key="3">
    <source>
        <dbReference type="EMBL" id="MBY6217873.1"/>
    </source>
</evidence>
<dbReference type="Pfam" id="PF00535">
    <property type="entry name" value="Glycos_transf_2"/>
    <property type="match status" value="1"/>
</dbReference>
<dbReference type="CDD" id="cd04179">
    <property type="entry name" value="DPM_DPG-synthase_like"/>
    <property type="match status" value="1"/>
</dbReference>
<keyword evidence="1" id="KW-0812">Transmembrane</keyword>
<keyword evidence="1" id="KW-1133">Transmembrane helix</keyword>
<protein>
    <submittedName>
        <fullName evidence="3">Glycosyltransferase</fullName>
        <ecNumber evidence="3">2.4.-.-</ecNumber>
    </submittedName>
</protein>
<sequence length="339" mass="37468">MTKLIIQIPCLNEESHLPDTLVELPRSIPGIDEIEFLVIDDGSDDRTSTIARQMGVHHVVRHRRNRGLAIAFQSGIERALREGADIIVNTDADGQYSGRCIADLVAPIIRGEADIVIGDRGVEKNEHFGRFKRKLQQLGSSVVRRLSRTNVTDAVSGFRAMTRQTAQRIFITTEFSYTTDMLIQAGRKRLRIVSVPVDTNPAARPSRLFRSIPRFISQTGMTIIRAYTTYNPLRVFGAVGVVFFLVGLIPLVRFAWFALSGDTSGHIQSLVIGGSILVLGAITLLLGVLADLISANRKLSEAILEKLRLMEDRLDTIDGSDKVVAKSRGRGQLIDRLSV</sequence>
<keyword evidence="3" id="KW-0328">Glycosyltransferase</keyword>
<accession>A0A9Q3S0I1</accession>
<dbReference type="InterPro" id="IPR001173">
    <property type="entry name" value="Glyco_trans_2-like"/>
</dbReference>
<dbReference type="SUPFAM" id="SSF53448">
    <property type="entry name" value="Nucleotide-diphospho-sugar transferases"/>
    <property type="match status" value="1"/>
</dbReference>
<keyword evidence="3" id="KW-0808">Transferase</keyword>
<dbReference type="GO" id="GO:0016757">
    <property type="term" value="F:glycosyltransferase activity"/>
    <property type="evidence" value="ECO:0007669"/>
    <property type="project" value="UniProtKB-KW"/>
</dbReference>
<dbReference type="InterPro" id="IPR029044">
    <property type="entry name" value="Nucleotide-diphossugar_trans"/>
</dbReference>
<dbReference type="Gene3D" id="3.90.550.10">
    <property type="entry name" value="Spore Coat Polysaccharide Biosynthesis Protein SpsA, Chain A"/>
    <property type="match status" value="1"/>
</dbReference>
<proteinExistence type="predicted"/>
<dbReference type="PANTHER" id="PTHR48090">
    <property type="entry name" value="UNDECAPRENYL-PHOSPHATE 4-DEOXY-4-FORMAMIDO-L-ARABINOSE TRANSFERASE-RELATED"/>
    <property type="match status" value="1"/>
</dbReference>
<feature type="domain" description="Glycosyltransferase 2-like" evidence="2">
    <location>
        <begin position="8"/>
        <end position="169"/>
    </location>
</feature>
<reference evidence="3" key="1">
    <citation type="submission" date="2021-06" db="EMBL/GenBank/DDBJ databases">
        <title>50 bacteria genomes isolated from Dapeng, Shenzhen, China.</title>
        <authorList>
            <person name="Zheng W."/>
            <person name="Yu S."/>
            <person name="Huang Y."/>
        </authorList>
    </citation>
    <scope>NUCLEOTIDE SEQUENCE</scope>
    <source>
        <strain evidence="3">DP4N28-2</strain>
    </source>
</reference>
<feature type="transmembrane region" description="Helical" evidence="1">
    <location>
        <begin position="235"/>
        <end position="258"/>
    </location>
</feature>
<dbReference type="RefSeq" id="WP_222404865.1">
    <property type="nucleotide sequence ID" value="NZ_JAHVKP010000001.1"/>
</dbReference>
<gene>
    <name evidence="3" type="ORF">KUV31_05905</name>
</gene>
<evidence type="ECO:0000256" key="1">
    <source>
        <dbReference type="SAM" id="Phobius"/>
    </source>
</evidence>